<dbReference type="InterPro" id="IPR009081">
    <property type="entry name" value="PP-bd_ACP"/>
</dbReference>
<dbReference type="GO" id="GO:0043041">
    <property type="term" value="P:amino acid activation for nonribosomal peptide biosynthetic process"/>
    <property type="evidence" value="ECO:0007669"/>
    <property type="project" value="TreeGrafter"/>
</dbReference>
<keyword evidence="7" id="KW-1185">Reference proteome</keyword>
<dbReference type="Gene3D" id="3.40.50.980">
    <property type="match status" value="2"/>
</dbReference>
<dbReference type="InterPro" id="IPR006162">
    <property type="entry name" value="Ppantetheine_attach_site"/>
</dbReference>
<name>A0A937G200_9BACT</name>
<dbReference type="PROSITE" id="PS00012">
    <property type="entry name" value="PHOSPHOPANTETHEINE"/>
    <property type="match status" value="1"/>
</dbReference>
<dbReference type="InterPro" id="IPR001242">
    <property type="entry name" value="Condensation_dom"/>
</dbReference>
<dbReference type="Gene3D" id="3.30.300.30">
    <property type="match status" value="1"/>
</dbReference>
<evidence type="ECO:0000256" key="1">
    <source>
        <dbReference type="ARBA" id="ARBA00001957"/>
    </source>
</evidence>
<comment type="cofactor">
    <cofactor evidence="1">
        <name>pantetheine 4'-phosphate</name>
        <dbReference type="ChEBI" id="CHEBI:47942"/>
    </cofactor>
</comment>
<dbReference type="GO" id="GO:0005829">
    <property type="term" value="C:cytosol"/>
    <property type="evidence" value="ECO:0007669"/>
    <property type="project" value="TreeGrafter"/>
</dbReference>
<dbReference type="InterPro" id="IPR020845">
    <property type="entry name" value="AMP-binding_CS"/>
</dbReference>
<comment type="similarity">
    <text evidence="2">Belongs to the ATP-dependent AMP-binding enzyme family.</text>
</comment>
<sequence>MTDKKITDKLNKEYWSKKLHQISDYALTSIENDNTVEKAEEQNRYDYVLSDQLGKDLLAVSKSKDINIYLLISAALAVLVRKYTTNTEQVYLATPPFKGEQPDGEVADGLVYLTLAPNFNDSVRMLLKETHEEINEVFQHQAFGFQDLLRHLTETTAINTSLLFQVGLYYPGVNAASSHTSKMDLLVEFRREGEGFNLLIRYNAVRFDKSFVTRFTSHLVHILEGMVADVGGLIGDISLLTKPEEESILSGFNDTVVDYPRDETIASLFEEQVKKTPQKTALVFGQSTLTYQELNERADKLAYHLQKTCNVGKGDRVVTLLERSDLYIVSVLGILKSGAAYVPVDPLLPTDRINLLLDDLDSKALITVSDFIFELEDYEGTLVSIDIQEDTFEGPNEGLQINSSATDPAYIMYTSGTTGQPKGVIVTQRNVIRLVKNTNFVALDDSSRLLMTGAVAFDATTFEIWGMLLNGGELHLLSQDELMNTEKLREYIHQRQITHMWFTSSWFNHLVNTAVDTFEKLNYLVVGGEKLSHHHINQVLETFPSVQIINGYGPTENTTFSTYYQIKEKQTATSIIGRPIANSTVYILDERLQPVPVGVVGEIYLGGDGLSQGYFKRPELTEEKFINNPFGNEKLYKSGDLGKWQEDGNIIFIGRNDNQVKLRGFRIELDEIINVIVTHPNISQAVVTFRKNEQTGDYLTGYIICDEHVETQDLKTYLKQKLPEYMIPSYFVNIDRLPLTANGKLDETELPDPLQLEVQHKDYVAPQSELEKALVSIWETLFPSMQIGIHDNFFELGGHSITAIKMLHRIHATISTEVQINSIFSHPTISLLAKSIENIAGNTSRRIPVAESKAFYDTSYSQKRFWMVEHAGGGYVGYNVPSVYLFEALDVPAFEKAIDALIARHEILRTTFEVIDNVLKQKVHTPEAYGFKIVHVDLSDEKEAEQKAREIAFKEISQPIDLEKGPLLKAKLFKLNKGERYLFYALTHHIISDSESIAIILKELLTLYNAFCKGEPDPLKPLRIQYKDFAEWQNKLLEEEGKDSLKEYWHRKMEGGNIPELNLPIDIPRSAESGRKGDSVREFIDEELQESLDDFVNRHQVSHFVTLLTAYYVLLYRYTGKNDIIVGSPVAGRSHIDLEDQIGCYINMLPLRLKMNDEESMLDVLKKVNTTTLEAIDHQEYPFELLLEDLQIKPFKSGSSLFDASFSLQVNPGNQMPSEEGQGSLDAQGLDSNYRVAHVDLLLQAWKFSERTLLCFDYDAAIFHQESVISMKERYITLLKQMLINENLKIIDISFGENTGKFDESEFEIDLNF</sequence>
<dbReference type="PANTHER" id="PTHR45527">
    <property type="entry name" value="NONRIBOSOMAL PEPTIDE SYNTHETASE"/>
    <property type="match status" value="1"/>
</dbReference>
<keyword evidence="4" id="KW-0597">Phosphoprotein</keyword>
<dbReference type="Gene3D" id="2.30.38.10">
    <property type="entry name" value="Luciferase, Domain 3"/>
    <property type="match status" value="1"/>
</dbReference>
<keyword evidence="3" id="KW-0596">Phosphopantetheine</keyword>
<evidence type="ECO:0000256" key="2">
    <source>
        <dbReference type="ARBA" id="ARBA00006432"/>
    </source>
</evidence>
<evidence type="ECO:0000313" key="6">
    <source>
        <dbReference type="EMBL" id="MBL6449157.1"/>
    </source>
</evidence>
<dbReference type="Pfam" id="PF13193">
    <property type="entry name" value="AMP-binding_C"/>
    <property type="match status" value="1"/>
</dbReference>
<dbReference type="Gene3D" id="3.30.559.30">
    <property type="entry name" value="Nonribosomal peptide synthetase, condensation domain"/>
    <property type="match status" value="2"/>
</dbReference>
<dbReference type="Proteomes" id="UP000614216">
    <property type="component" value="Unassembled WGS sequence"/>
</dbReference>
<dbReference type="Pfam" id="PF00501">
    <property type="entry name" value="AMP-binding"/>
    <property type="match status" value="1"/>
</dbReference>
<dbReference type="InterPro" id="IPR025110">
    <property type="entry name" value="AMP-bd_C"/>
</dbReference>
<dbReference type="Gene3D" id="1.10.1200.10">
    <property type="entry name" value="ACP-like"/>
    <property type="match status" value="1"/>
</dbReference>
<dbReference type="SUPFAM" id="SSF56801">
    <property type="entry name" value="Acetyl-CoA synthetase-like"/>
    <property type="match status" value="1"/>
</dbReference>
<dbReference type="Pfam" id="PF00668">
    <property type="entry name" value="Condensation"/>
    <property type="match status" value="2"/>
</dbReference>
<dbReference type="Pfam" id="PF00550">
    <property type="entry name" value="PP-binding"/>
    <property type="match status" value="1"/>
</dbReference>
<accession>A0A937G200</accession>
<evidence type="ECO:0000256" key="3">
    <source>
        <dbReference type="ARBA" id="ARBA00022450"/>
    </source>
</evidence>
<dbReference type="CDD" id="cd12117">
    <property type="entry name" value="A_NRPS_Srf_like"/>
    <property type="match status" value="1"/>
</dbReference>
<dbReference type="FunFam" id="3.40.50.980:FF:000001">
    <property type="entry name" value="Non-ribosomal peptide synthetase"/>
    <property type="match status" value="1"/>
</dbReference>
<dbReference type="FunFam" id="2.30.38.10:FF:000001">
    <property type="entry name" value="Non-ribosomal peptide synthetase PvdI"/>
    <property type="match status" value="1"/>
</dbReference>
<dbReference type="GO" id="GO:0044550">
    <property type="term" value="P:secondary metabolite biosynthetic process"/>
    <property type="evidence" value="ECO:0007669"/>
    <property type="project" value="TreeGrafter"/>
</dbReference>
<dbReference type="FunFam" id="1.10.1200.10:FF:000005">
    <property type="entry name" value="Nonribosomal peptide synthetase 1"/>
    <property type="match status" value="1"/>
</dbReference>
<protein>
    <submittedName>
        <fullName evidence="6">Amino acid adenylation domain-containing protein</fullName>
    </submittedName>
</protein>
<gene>
    <name evidence="6" type="ORF">JMN32_22790</name>
</gene>
<proteinExistence type="inferred from homology"/>
<dbReference type="GO" id="GO:0003824">
    <property type="term" value="F:catalytic activity"/>
    <property type="evidence" value="ECO:0007669"/>
    <property type="project" value="InterPro"/>
</dbReference>
<dbReference type="EMBL" id="JAEUGD010000066">
    <property type="protein sequence ID" value="MBL6449157.1"/>
    <property type="molecule type" value="Genomic_DNA"/>
</dbReference>
<dbReference type="InterPro" id="IPR045851">
    <property type="entry name" value="AMP-bd_C_sf"/>
</dbReference>
<evidence type="ECO:0000256" key="4">
    <source>
        <dbReference type="ARBA" id="ARBA00022553"/>
    </source>
</evidence>
<dbReference type="FunFam" id="3.30.300.30:FF:000010">
    <property type="entry name" value="Enterobactin synthetase component F"/>
    <property type="match status" value="1"/>
</dbReference>
<dbReference type="InterPro" id="IPR010071">
    <property type="entry name" value="AA_adenyl_dom"/>
</dbReference>
<dbReference type="SUPFAM" id="SSF52777">
    <property type="entry name" value="CoA-dependent acyltransferases"/>
    <property type="match status" value="3"/>
</dbReference>
<dbReference type="RefSeq" id="WP_202858692.1">
    <property type="nucleotide sequence ID" value="NZ_JAEUGD010000066.1"/>
</dbReference>
<dbReference type="PANTHER" id="PTHR45527:SF1">
    <property type="entry name" value="FATTY ACID SYNTHASE"/>
    <property type="match status" value="1"/>
</dbReference>
<evidence type="ECO:0000313" key="7">
    <source>
        <dbReference type="Proteomes" id="UP000614216"/>
    </source>
</evidence>
<organism evidence="6 7">
    <name type="scientific">Fulvivirga marina</name>
    <dbReference type="NCBI Taxonomy" id="2494733"/>
    <lineage>
        <taxon>Bacteria</taxon>
        <taxon>Pseudomonadati</taxon>
        <taxon>Bacteroidota</taxon>
        <taxon>Cytophagia</taxon>
        <taxon>Cytophagales</taxon>
        <taxon>Fulvivirgaceae</taxon>
        <taxon>Fulvivirga</taxon>
    </lineage>
</organism>
<dbReference type="SUPFAM" id="SSF47336">
    <property type="entry name" value="ACP-like"/>
    <property type="match status" value="1"/>
</dbReference>
<dbReference type="GO" id="GO:0031177">
    <property type="term" value="F:phosphopantetheine binding"/>
    <property type="evidence" value="ECO:0007669"/>
    <property type="project" value="TreeGrafter"/>
</dbReference>
<dbReference type="Gene3D" id="3.30.559.10">
    <property type="entry name" value="Chloramphenicol acetyltransferase-like domain"/>
    <property type="match status" value="1"/>
</dbReference>
<comment type="caution">
    <text evidence="6">The sequence shown here is derived from an EMBL/GenBank/DDBJ whole genome shotgun (WGS) entry which is preliminary data.</text>
</comment>
<reference evidence="6" key="1">
    <citation type="submission" date="2021-01" db="EMBL/GenBank/DDBJ databases">
        <title>Fulvivirga kasyanovii gen. nov., sp nov., a novel member of the phylum Bacteroidetes isolated from seawater in a mussel farm.</title>
        <authorList>
            <person name="Zhao L.-H."/>
            <person name="Wang Z.-J."/>
        </authorList>
    </citation>
    <scope>NUCLEOTIDE SEQUENCE</scope>
    <source>
        <strain evidence="6">29W222</strain>
    </source>
</reference>
<evidence type="ECO:0000259" key="5">
    <source>
        <dbReference type="PROSITE" id="PS50075"/>
    </source>
</evidence>
<feature type="domain" description="Carrier" evidence="5">
    <location>
        <begin position="765"/>
        <end position="840"/>
    </location>
</feature>
<dbReference type="PROSITE" id="PS00455">
    <property type="entry name" value="AMP_BINDING"/>
    <property type="match status" value="1"/>
</dbReference>
<dbReference type="InterPro" id="IPR036736">
    <property type="entry name" value="ACP-like_sf"/>
</dbReference>
<dbReference type="InterPro" id="IPR023213">
    <property type="entry name" value="CAT-like_dom_sf"/>
</dbReference>
<dbReference type="NCBIfam" id="TIGR01733">
    <property type="entry name" value="AA-adenyl-dom"/>
    <property type="match status" value="1"/>
</dbReference>
<dbReference type="CDD" id="cd19531">
    <property type="entry name" value="LCL_NRPS-like"/>
    <property type="match status" value="1"/>
</dbReference>
<dbReference type="PROSITE" id="PS50075">
    <property type="entry name" value="CARRIER"/>
    <property type="match status" value="1"/>
</dbReference>
<dbReference type="InterPro" id="IPR000873">
    <property type="entry name" value="AMP-dep_synth/lig_dom"/>
</dbReference>